<feature type="compositionally biased region" description="Basic and acidic residues" evidence="1">
    <location>
        <begin position="16"/>
        <end position="26"/>
    </location>
</feature>
<accession>A0AAV4UE57</accession>
<protein>
    <submittedName>
        <fullName evidence="2">Uncharacterized protein</fullName>
    </submittedName>
</protein>
<dbReference type="EMBL" id="BPLQ01011162">
    <property type="protein sequence ID" value="GIY56110.1"/>
    <property type="molecule type" value="Genomic_DNA"/>
</dbReference>
<feature type="region of interest" description="Disordered" evidence="1">
    <location>
        <begin position="1"/>
        <end position="26"/>
    </location>
</feature>
<feature type="compositionally biased region" description="Basic and acidic residues" evidence="1">
    <location>
        <begin position="106"/>
        <end position="116"/>
    </location>
</feature>
<feature type="region of interest" description="Disordered" evidence="1">
    <location>
        <begin position="103"/>
        <end position="128"/>
    </location>
</feature>
<keyword evidence="3" id="KW-1185">Reference proteome</keyword>
<name>A0AAV4UE57_9ARAC</name>
<proteinExistence type="predicted"/>
<dbReference type="Proteomes" id="UP001054837">
    <property type="component" value="Unassembled WGS sequence"/>
</dbReference>
<gene>
    <name evidence="2" type="ORF">CDAR_250461</name>
</gene>
<sequence length="148" mass="17067">MDDKKEGNKNYLISHSEMDKRRDDEKMEVGWKTPLTGCRFENSPRKAFLCLIPDYSAKWNVVKYKQGRFGPRCRGGKTGGENVNRAVNMEDKKEGNKNYLISYSGMDKRRDDEKMEAGTTTPPTGCRSENYRTFLFASVHWEEPSPPT</sequence>
<organism evidence="2 3">
    <name type="scientific">Caerostris darwini</name>
    <dbReference type="NCBI Taxonomy" id="1538125"/>
    <lineage>
        <taxon>Eukaryota</taxon>
        <taxon>Metazoa</taxon>
        <taxon>Ecdysozoa</taxon>
        <taxon>Arthropoda</taxon>
        <taxon>Chelicerata</taxon>
        <taxon>Arachnida</taxon>
        <taxon>Araneae</taxon>
        <taxon>Araneomorphae</taxon>
        <taxon>Entelegynae</taxon>
        <taxon>Araneoidea</taxon>
        <taxon>Araneidae</taxon>
        <taxon>Caerostris</taxon>
    </lineage>
</organism>
<reference evidence="2 3" key="1">
    <citation type="submission" date="2021-06" db="EMBL/GenBank/DDBJ databases">
        <title>Caerostris darwini draft genome.</title>
        <authorList>
            <person name="Kono N."/>
            <person name="Arakawa K."/>
        </authorList>
    </citation>
    <scope>NUCLEOTIDE SEQUENCE [LARGE SCALE GENOMIC DNA]</scope>
</reference>
<comment type="caution">
    <text evidence="2">The sequence shown here is derived from an EMBL/GenBank/DDBJ whole genome shotgun (WGS) entry which is preliminary data.</text>
</comment>
<evidence type="ECO:0000313" key="2">
    <source>
        <dbReference type="EMBL" id="GIY56110.1"/>
    </source>
</evidence>
<evidence type="ECO:0000313" key="3">
    <source>
        <dbReference type="Proteomes" id="UP001054837"/>
    </source>
</evidence>
<evidence type="ECO:0000256" key="1">
    <source>
        <dbReference type="SAM" id="MobiDB-lite"/>
    </source>
</evidence>
<dbReference type="AlphaFoldDB" id="A0AAV4UE57"/>